<name>A0A4W4H6J1_ELEEL</name>
<dbReference type="PROSITE" id="PS50041">
    <property type="entry name" value="C_TYPE_LECTIN_2"/>
    <property type="match status" value="1"/>
</dbReference>
<evidence type="ECO:0000259" key="2">
    <source>
        <dbReference type="PROSITE" id="PS50041"/>
    </source>
</evidence>
<dbReference type="SUPFAM" id="SSF56436">
    <property type="entry name" value="C-type lectin-like"/>
    <property type="match status" value="1"/>
</dbReference>
<sequence>MNWYLKLFCCKNNKQLVKLTVDLFSLGSWQSNHIKKEYFSVNEATCSPHCTSGWGSYGIRCFKYIANSTDWVSAEKHCLKLHANLVSTHSEDEFQLVKAFIRAHDPMENPTWIGLSDCQEWIWSDGTELNYVNWNPSEPNHLNNECCVHTNWSDQKKWNDIPCTINYPFVCAKKPA</sequence>
<reference evidence="4" key="2">
    <citation type="journal article" date="2017" name="Sci. Adv.">
        <title>A tail of two voltages: Proteomic comparison of the three electric organs of the electric eel.</title>
        <authorList>
            <person name="Traeger L.L."/>
            <person name="Sabat G."/>
            <person name="Barrett-Wilt G.A."/>
            <person name="Wells G.B."/>
            <person name="Sussman M.R."/>
        </authorList>
    </citation>
    <scope>NUCLEOTIDE SEQUENCE [LARGE SCALE GENOMIC DNA]</scope>
</reference>
<feature type="domain" description="C-type lectin" evidence="2">
    <location>
        <begin position="57"/>
        <end position="172"/>
    </location>
</feature>
<keyword evidence="1" id="KW-1015">Disulfide bond</keyword>
<dbReference type="SMART" id="SM00034">
    <property type="entry name" value="CLECT"/>
    <property type="match status" value="1"/>
</dbReference>
<gene>
    <name evidence="3" type="primary">LOC113588163</name>
</gene>
<reference evidence="3" key="3">
    <citation type="submission" date="2020-05" db="EMBL/GenBank/DDBJ databases">
        <title>Electrophorus electricus (electric eel) genome, fEleEle1, primary haplotype.</title>
        <authorList>
            <person name="Myers G."/>
            <person name="Meyer A."/>
            <person name="Fedrigo O."/>
            <person name="Formenti G."/>
            <person name="Rhie A."/>
            <person name="Tracey A."/>
            <person name="Sims Y."/>
            <person name="Jarvis E.D."/>
        </authorList>
    </citation>
    <scope>NUCLEOTIDE SEQUENCE [LARGE SCALE GENOMIC DNA]</scope>
</reference>
<dbReference type="Proteomes" id="UP000314983">
    <property type="component" value="Chromosome 19"/>
</dbReference>
<dbReference type="Ensembl" id="ENSEEET00000044738.2">
    <property type="protein sequence ID" value="ENSEEEP00000044235.2"/>
    <property type="gene ID" value="ENSEEEG00000020898.2"/>
</dbReference>
<dbReference type="AlphaFoldDB" id="A0A4W4H6J1"/>
<keyword evidence="4" id="KW-1185">Reference proteome</keyword>
<dbReference type="PRINTS" id="PR01504">
    <property type="entry name" value="PNCREATITSAP"/>
</dbReference>
<evidence type="ECO:0000313" key="3">
    <source>
        <dbReference type="Ensembl" id="ENSEEEP00000044235.2"/>
    </source>
</evidence>
<dbReference type="CDD" id="cd00037">
    <property type="entry name" value="CLECT"/>
    <property type="match status" value="1"/>
</dbReference>
<dbReference type="Pfam" id="PF00059">
    <property type="entry name" value="Lectin_C"/>
    <property type="match status" value="1"/>
</dbReference>
<reference evidence="3" key="5">
    <citation type="submission" date="2025-09" db="UniProtKB">
        <authorList>
            <consortium name="Ensembl"/>
        </authorList>
    </citation>
    <scope>IDENTIFICATION</scope>
</reference>
<evidence type="ECO:0000313" key="4">
    <source>
        <dbReference type="Proteomes" id="UP000314983"/>
    </source>
</evidence>
<accession>A0A4W4H6J1</accession>
<dbReference type="InterPro" id="IPR050111">
    <property type="entry name" value="C-type_lectin/snaclec_domain"/>
</dbReference>
<organism evidence="3 4">
    <name type="scientific">Electrophorus electricus</name>
    <name type="common">Electric eel</name>
    <name type="synonym">Gymnotus electricus</name>
    <dbReference type="NCBI Taxonomy" id="8005"/>
    <lineage>
        <taxon>Eukaryota</taxon>
        <taxon>Metazoa</taxon>
        <taxon>Chordata</taxon>
        <taxon>Craniata</taxon>
        <taxon>Vertebrata</taxon>
        <taxon>Euteleostomi</taxon>
        <taxon>Actinopterygii</taxon>
        <taxon>Neopterygii</taxon>
        <taxon>Teleostei</taxon>
        <taxon>Ostariophysi</taxon>
        <taxon>Gymnotiformes</taxon>
        <taxon>Gymnotoidei</taxon>
        <taxon>Gymnotidae</taxon>
        <taxon>Electrophorus</taxon>
    </lineage>
</organism>
<reference evidence="4" key="1">
    <citation type="journal article" date="2014" name="Science">
        <title>Nonhuman genetics. Genomic basis for the convergent evolution of electric organs.</title>
        <authorList>
            <person name="Gallant J.R."/>
            <person name="Traeger L.L."/>
            <person name="Volkening J.D."/>
            <person name="Moffett H."/>
            <person name="Chen P.H."/>
            <person name="Novina C.D."/>
            <person name="Phillips G.N.Jr."/>
            <person name="Anand R."/>
            <person name="Wells G.B."/>
            <person name="Pinch M."/>
            <person name="Guth R."/>
            <person name="Unguez G.A."/>
            <person name="Albert J.S."/>
            <person name="Zakon H.H."/>
            <person name="Samanta M.P."/>
            <person name="Sussman M.R."/>
        </authorList>
    </citation>
    <scope>NUCLEOTIDE SEQUENCE [LARGE SCALE GENOMIC DNA]</scope>
</reference>
<reference evidence="3" key="4">
    <citation type="submission" date="2025-08" db="UniProtKB">
        <authorList>
            <consortium name="Ensembl"/>
        </authorList>
    </citation>
    <scope>IDENTIFICATION</scope>
</reference>
<protein>
    <recommendedName>
        <fullName evidence="2">C-type lectin domain-containing protein</fullName>
    </recommendedName>
</protein>
<evidence type="ECO:0000256" key="1">
    <source>
        <dbReference type="ARBA" id="ARBA00023157"/>
    </source>
</evidence>
<dbReference type="PROSITE" id="PS00615">
    <property type="entry name" value="C_TYPE_LECTIN_1"/>
    <property type="match status" value="1"/>
</dbReference>
<proteinExistence type="predicted"/>
<dbReference type="InterPro" id="IPR016186">
    <property type="entry name" value="C-type_lectin-like/link_sf"/>
</dbReference>
<dbReference type="PANTHER" id="PTHR22803">
    <property type="entry name" value="MANNOSE, PHOSPHOLIPASE, LECTIN RECEPTOR RELATED"/>
    <property type="match status" value="1"/>
</dbReference>
<dbReference type="InterPro" id="IPR016187">
    <property type="entry name" value="CTDL_fold"/>
</dbReference>
<dbReference type="InterPro" id="IPR001304">
    <property type="entry name" value="C-type_lectin-like"/>
</dbReference>
<dbReference type="GeneTree" id="ENSGT01150000286973"/>
<dbReference type="Gene3D" id="3.10.100.10">
    <property type="entry name" value="Mannose-Binding Protein A, subunit A"/>
    <property type="match status" value="1"/>
</dbReference>
<dbReference type="InterPro" id="IPR018378">
    <property type="entry name" value="C-type_lectin_CS"/>
</dbReference>